<keyword evidence="4" id="KW-1185">Reference proteome</keyword>
<dbReference type="EMBL" id="QZCW01000001">
    <property type="protein sequence ID" value="MCW5320183.1"/>
    <property type="molecule type" value="Genomic_DNA"/>
</dbReference>
<evidence type="ECO:0000313" key="4">
    <source>
        <dbReference type="Proteomes" id="UP001208935"/>
    </source>
</evidence>
<keyword evidence="2" id="KW-0732">Signal</keyword>
<evidence type="ECO:0008006" key="5">
    <source>
        <dbReference type="Google" id="ProtNLM"/>
    </source>
</evidence>
<dbReference type="Proteomes" id="UP001208935">
    <property type="component" value="Unassembled WGS sequence"/>
</dbReference>
<reference evidence="4" key="1">
    <citation type="submission" date="2023-07" db="EMBL/GenBank/DDBJ databases">
        <title>Verminephrobacter genomes.</title>
        <authorList>
            <person name="Lund M.B."/>
        </authorList>
    </citation>
    <scope>NUCLEOTIDE SEQUENCE [LARGE SCALE GENOMIC DNA]</scope>
    <source>
        <strain evidence="4">AtM5-05</strain>
    </source>
</reference>
<gene>
    <name evidence="3" type="ORF">D5039_03010</name>
</gene>
<organism evidence="3 4">
    <name type="scientific">Verminephrobacter aporrectodeae subsp. tuberculatae</name>
    <dbReference type="NCBI Taxonomy" id="1110392"/>
    <lineage>
        <taxon>Bacteria</taxon>
        <taxon>Pseudomonadati</taxon>
        <taxon>Pseudomonadota</taxon>
        <taxon>Betaproteobacteria</taxon>
        <taxon>Burkholderiales</taxon>
        <taxon>Comamonadaceae</taxon>
        <taxon>Verminephrobacter</taxon>
    </lineage>
</organism>
<name>A0ABT3KPD9_9BURK</name>
<evidence type="ECO:0000313" key="3">
    <source>
        <dbReference type="EMBL" id="MCW5320183.1"/>
    </source>
</evidence>
<comment type="caution">
    <text evidence="3">The sequence shown here is derived from an EMBL/GenBank/DDBJ whole genome shotgun (WGS) entry which is preliminary data.</text>
</comment>
<feature type="region of interest" description="Disordered" evidence="1">
    <location>
        <begin position="37"/>
        <end position="105"/>
    </location>
</feature>
<dbReference type="GeneID" id="77322144"/>
<accession>A0ABT3KPD9</accession>
<proteinExistence type="predicted"/>
<protein>
    <recommendedName>
        <fullName evidence="5">PsiF repeat-containing protein</fullName>
    </recommendedName>
</protein>
<sequence length="105" mass="11007">MPASFASLSSRASPCALTRSRLTPLLLAAAMALAAAAASQDAQARSKRADPSAPGGPTQAKKPSAKIKHQRSPSEESSAQRDRRLYRECQGRPNAGACLGYTKKP</sequence>
<feature type="chain" id="PRO_5046271130" description="PsiF repeat-containing protein" evidence="2">
    <location>
        <begin position="45"/>
        <end position="105"/>
    </location>
</feature>
<feature type="compositionally biased region" description="Basic and acidic residues" evidence="1">
    <location>
        <begin position="72"/>
        <end position="90"/>
    </location>
</feature>
<evidence type="ECO:0000256" key="1">
    <source>
        <dbReference type="SAM" id="MobiDB-lite"/>
    </source>
</evidence>
<feature type="signal peptide" evidence="2">
    <location>
        <begin position="1"/>
        <end position="44"/>
    </location>
</feature>
<evidence type="ECO:0000256" key="2">
    <source>
        <dbReference type="SAM" id="SignalP"/>
    </source>
</evidence>
<dbReference type="RefSeq" id="WP_081479780.1">
    <property type="nucleotide sequence ID" value="NZ_QZCW01000001.1"/>
</dbReference>